<feature type="compositionally biased region" description="Basic and acidic residues" evidence="8">
    <location>
        <begin position="17"/>
        <end position="28"/>
    </location>
</feature>
<evidence type="ECO:0000313" key="11">
    <source>
        <dbReference type="Proteomes" id="UP000308549"/>
    </source>
</evidence>
<feature type="region of interest" description="Disordered" evidence="8">
    <location>
        <begin position="1875"/>
        <end position="1899"/>
    </location>
</feature>
<feature type="compositionally biased region" description="Polar residues" evidence="8">
    <location>
        <begin position="828"/>
        <end position="837"/>
    </location>
</feature>
<evidence type="ECO:0000256" key="4">
    <source>
        <dbReference type="ARBA" id="ARBA00022741"/>
    </source>
</evidence>
<feature type="region of interest" description="Disordered" evidence="8">
    <location>
        <begin position="1"/>
        <end position="129"/>
    </location>
</feature>
<feature type="region of interest" description="Disordered" evidence="8">
    <location>
        <begin position="611"/>
        <end position="883"/>
    </location>
</feature>
<comment type="similarity">
    <text evidence="1">Belongs to the protein kinase superfamily. CMGC Ser/Thr protein kinase family. MNB/DYRK subfamily.</text>
</comment>
<keyword evidence="11" id="KW-1185">Reference proteome</keyword>
<feature type="compositionally biased region" description="Basic and acidic residues" evidence="8">
    <location>
        <begin position="747"/>
        <end position="769"/>
    </location>
</feature>
<evidence type="ECO:0000256" key="3">
    <source>
        <dbReference type="ARBA" id="ARBA00022679"/>
    </source>
</evidence>
<evidence type="ECO:0000256" key="2">
    <source>
        <dbReference type="ARBA" id="ARBA00022527"/>
    </source>
</evidence>
<feature type="compositionally biased region" description="Low complexity" evidence="8">
    <location>
        <begin position="1077"/>
        <end position="1091"/>
    </location>
</feature>
<feature type="compositionally biased region" description="Low complexity" evidence="8">
    <location>
        <begin position="290"/>
        <end position="300"/>
    </location>
</feature>
<evidence type="ECO:0000256" key="7">
    <source>
        <dbReference type="PROSITE-ProRule" id="PRU10141"/>
    </source>
</evidence>
<dbReference type="PROSITE" id="PS00108">
    <property type="entry name" value="PROTEIN_KINASE_ST"/>
    <property type="match status" value="1"/>
</dbReference>
<keyword evidence="4 7" id="KW-0547">Nucleotide-binding</keyword>
<sequence>MDIATRYRPRVRAQGYLERERQREREEMAPEESEGESTDSHTLSNPRRAKFARTTPNTDADSATAFRKPSIPASASRPSVTPGNGNGNSNRRRSTLRENVRVPSGPRDLPASLGKRSGSHAYKGSGSPLANPSGLAFASDANARSFLTNANAAFPPAPADQPVHRFSFAHRAQQHASTLYSPHQPDSPATPAKRDPDDDAADFVPTMNFDDFQNSVTDPNWTSPLLSDFPTHSGGRALTSEPEPPQAPREGMSRSRDIQDGVSRSSSLRTRKLSTAPASVASGRNASMLQQAGTGQGQAASLAPSSQPNLSMRTRRQVDLPHSTTAPSLPTVGQPKAPRKSLGPGLATNVSSTDRNGNASAQASVANPPTPSADINHPHLKPALARTASLSNKSRRTTLLPSTSAGAQDLPRLSTATASTTSRAAKVRSMLPPARSASNNQPNETSHHNGEPDEAEQIGRATGGGKQQPAERNRAQTPSSSNLGSNRRQSTVSGRASGLGARTISPTDARRLKRMSMANAPPMPMPSANLAPASSVVSGSRTPAEEMQQDFWTKPELPRLAQPSPSLIPRKTSNTPSSARASPERQPFPFLPSSMGAWPAFLPAESGNGHGYVGSQARQGSLSSKSSYQSLLSRDNSTSRLPTLKPRSGSVHSISRGQEQYSGGGQDENEHVPPVPAIPKAYESPKESEHTQYFPPSTKPSSSAFAARVRSRGGTGDSGDLDDPTMLPPPSAPPVEHVTPRGSLEMSRPEAKRPTARNKSGEDGRDYKRISIFGNVATSSSASGATTVQSKPAGRPLQTDLPTGRRNNNLQPLRLPPLNLMPLSNVNTRDQTQQPKTPASLPHPTGELEQREGYSTTAQTPDHKRLAAKTPSTPLTASKATFWRRHDNDGAKDYRSASSNQALRDVTATAFGGGGGSSGEDVGMSTRFFFDDSSDPDTAGGILLGQGGGGKRRSGAVIAGRDDRGITPFASGSLPKRSAEFGGRGVGGGFAAGRVTDEYDLAGFTEQLPSRGARARADGGDGVVRPKTSSVLASAASPRGESAEPDSSMPLLPEVSSKKESAGAGLRRKLSLGWKRSSSGKAAEASESQGSPQSQIQAEPAGGEKVEREQRALEKTERTARIQKRRSEMPPPPPPGSAYTGETGQLGSGTASARPSVEAARRKSTLGASELPLQTNGEGEQPSQHPVAAKTRALHSEQGPQPVSSSAARSTRWANFAASATARSATRTATGPEPSLLSKHKSSPSTLSALHKDKDDLAADDEMKRLSQKRRDVDLAAKDSEALKARAAPRPKLSPSSCLHDRNCALNIFERGEVVDYEGDGVFFTGTRGAKKIIGALTSSSATATTASVASLLPDVATKKENYGYDDERGDYNIVVGDHLAYRYEVVDVLGKGSFGQVVRCVDHKLGGVVAVKIIRNKKRFHQQALVEVGILQRLGEWDPDGAHATLSITGSFYFRNHLCIVTPCLSINLYELIRAHNFAGFSLALIRRFARQLLVCLTLLHQKRIIHCDLKPENILLCDARHADVRVIDFGSSCREEEKVYTYIQSRFYRSPEVILGSAYGLGIDMWSLGCILAELWTGYPLFPGENEQEQFACIMELFGPPDRHLVDRCTRKKLFFDSVGKPRVTVSSKGRRRRPSSKTLAQALKTDDEAFVDFIARCLRWDPDRRLKPAEALSHPFIANLPLTSLVRAPGGGGIPDEARRAPNRVRSTAAPPTRAAVANASAAQIAAAASSSSSPVKRNAFAQQQQQQQQNRLVTPVKDRPRGAPSSLAPETPQTALRSYHGGGQAQCGSSPAKVAAQRRQSSVPGIPPPLPSLSAGGGAAIAGPGGCRRVGAVGSGNGNGGAGTGASGAGSRAPASQTGVNLAALAAKESMGAASSAASGSGSGAAGTGSGRWRA</sequence>
<keyword evidence="2" id="KW-0723">Serine/threonine-protein kinase</keyword>
<feature type="compositionally biased region" description="Polar residues" evidence="8">
    <location>
        <begin position="1172"/>
        <end position="1184"/>
    </location>
</feature>
<dbReference type="Gene3D" id="1.10.510.10">
    <property type="entry name" value="Transferase(Phosphotransferase) domain 1"/>
    <property type="match status" value="1"/>
</dbReference>
<dbReference type="PANTHER" id="PTHR24058">
    <property type="entry name" value="DUAL SPECIFICITY PROTEIN KINASE"/>
    <property type="match status" value="1"/>
</dbReference>
<feature type="compositionally biased region" description="Low complexity" evidence="8">
    <location>
        <begin position="515"/>
        <end position="535"/>
    </location>
</feature>
<feature type="region of interest" description="Disordered" evidence="8">
    <location>
        <begin position="400"/>
        <end position="591"/>
    </location>
</feature>
<dbReference type="InterPro" id="IPR008271">
    <property type="entry name" value="Ser/Thr_kinase_AS"/>
</dbReference>
<gene>
    <name evidence="10" type="ORF">B0A50_07952</name>
</gene>
<dbReference type="PROSITE" id="PS00107">
    <property type="entry name" value="PROTEIN_KINASE_ATP"/>
    <property type="match status" value="1"/>
</dbReference>
<dbReference type="GO" id="GO:0005737">
    <property type="term" value="C:cytoplasm"/>
    <property type="evidence" value="ECO:0007669"/>
    <property type="project" value="TreeGrafter"/>
</dbReference>
<feature type="compositionally biased region" description="Polar residues" evidence="8">
    <location>
        <begin position="870"/>
        <end position="879"/>
    </location>
</feature>
<dbReference type="SUPFAM" id="SSF56112">
    <property type="entry name" value="Protein kinase-like (PK-like)"/>
    <property type="match status" value="1"/>
</dbReference>
<evidence type="ECO:0000259" key="9">
    <source>
        <dbReference type="PROSITE" id="PS50011"/>
    </source>
</evidence>
<evidence type="ECO:0000256" key="8">
    <source>
        <dbReference type="SAM" id="MobiDB-lite"/>
    </source>
</evidence>
<feature type="compositionally biased region" description="Low complexity" evidence="8">
    <location>
        <begin position="1217"/>
        <end position="1249"/>
    </location>
</feature>
<feature type="compositionally biased region" description="Polar residues" evidence="8">
    <location>
        <begin position="303"/>
        <end position="312"/>
    </location>
</feature>
<feature type="compositionally biased region" description="Polar residues" evidence="8">
    <location>
        <begin position="348"/>
        <end position="367"/>
    </location>
</feature>
<name>A0A4U0TL10_9PEZI</name>
<feature type="compositionally biased region" description="Polar residues" evidence="8">
    <location>
        <begin position="211"/>
        <end position="225"/>
    </location>
</feature>
<feature type="compositionally biased region" description="Polar residues" evidence="8">
    <location>
        <begin position="1198"/>
        <end position="1213"/>
    </location>
</feature>
<dbReference type="OrthoDB" id="9332038at2759"/>
<feature type="compositionally biased region" description="Polar residues" evidence="8">
    <location>
        <begin position="475"/>
        <end position="494"/>
    </location>
</feature>
<dbReference type="InterPro" id="IPR000719">
    <property type="entry name" value="Prot_kinase_dom"/>
</dbReference>
<organism evidence="10 11">
    <name type="scientific">Salinomyces thailandicus</name>
    <dbReference type="NCBI Taxonomy" id="706561"/>
    <lineage>
        <taxon>Eukaryota</taxon>
        <taxon>Fungi</taxon>
        <taxon>Dikarya</taxon>
        <taxon>Ascomycota</taxon>
        <taxon>Pezizomycotina</taxon>
        <taxon>Dothideomycetes</taxon>
        <taxon>Dothideomycetidae</taxon>
        <taxon>Mycosphaerellales</taxon>
        <taxon>Teratosphaeriaceae</taxon>
        <taxon>Salinomyces</taxon>
    </lineage>
</organism>
<accession>A0A4U0TL10</accession>
<feature type="binding site" evidence="7">
    <location>
        <position position="1413"/>
    </location>
    <ligand>
        <name>ATP</name>
        <dbReference type="ChEBI" id="CHEBI:30616"/>
    </ligand>
</feature>
<feature type="region of interest" description="Disordered" evidence="8">
    <location>
        <begin position="1732"/>
        <end position="1821"/>
    </location>
</feature>
<feature type="domain" description="Protein kinase" evidence="9">
    <location>
        <begin position="1384"/>
        <end position="1680"/>
    </location>
</feature>
<feature type="compositionally biased region" description="Low complexity" evidence="8">
    <location>
        <begin position="621"/>
        <end position="633"/>
    </location>
</feature>
<dbReference type="GO" id="GO:0005524">
    <property type="term" value="F:ATP binding"/>
    <property type="evidence" value="ECO:0007669"/>
    <property type="project" value="UniProtKB-UniRule"/>
</dbReference>
<feature type="region of interest" description="Disordered" evidence="8">
    <location>
        <begin position="908"/>
        <end position="982"/>
    </location>
</feature>
<dbReference type="GO" id="GO:0005856">
    <property type="term" value="C:cytoskeleton"/>
    <property type="evidence" value="ECO:0007669"/>
    <property type="project" value="TreeGrafter"/>
</dbReference>
<dbReference type="InterPro" id="IPR011009">
    <property type="entry name" value="Kinase-like_dom_sf"/>
</dbReference>
<feature type="region of interest" description="Disordered" evidence="8">
    <location>
        <begin position="1005"/>
        <end position="1259"/>
    </location>
</feature>
<keyword evidence="6 7" id="KW-0067">ATP-binding</keyword>
<reference evidence="10 11" key="1">
    <citation type="submission" date="2017-03" db="EMBL/GenBank/DDBJ databases">
        <title>Genomes of endolithic fungi from Antarctica.</title>
        <authorList>
            <person name="Coleine C."/>
            <person name="Masonjones S."/>
            <person name="Stajich J.E."/>
        </authorList>
    </citation>
    <scope>NUCLEOTIDE SEQUENCE [LARGE SCALE GENOMIC DNA]</scope>
    <source>
        <strain evidence="10 11">CCFEE 6315</strain>
    </source>
</reference>
<feature type="region of interest" description="Disordered" evidence="8">
    <location>
        <begin position="172"/>
        <end position="378"/>
    </location>
</feature>
<dbReference type="Gene3D" id="3.30.200.20">
    <property type="entry name" value="Phosphorylase Kinase, domain 1"/>
    <property type="match status" value="1"/>
</dbReference>
<evidence type="ECO:0000256" key="1">
    <source>
        <dbReference type="ARBA" id="ARBA00008867"/>
    </source>
</evidence>
<dbReference type="Proteomes" id="UP000308549">
    <property type="component" value="Unassembled WGS sequence"/>
</dbReference>
<evidence type="ECO:0000256" key="5">
    <source>
        <dbReference type="ARBA" id="ARBA00022777"/>
    </source>
</evidence>
<feature type="compositionally biased region" description="Low complexity" evidence="8">
    <location>
        <begin position="1875"/>
        <end position="1884"/>
    </location>
</feature>
<dbReference type="PANTHER" id="PTHR24058:SF22">
    <property type="entry name" value="DUAL SPECIFICITY TYROSINE-PHOSPHORYLATION-REGULATED KINASE 4"/>
    <property type="match status" value="1"/>
</dbReference>
<dbReference type="InterPro" id="IPR050494">
    <property type="entry name" value="Ser_Thr_dual-spec_kinase"/>
</dbReference>
<dbReference type="EMBL" id="NAJL01000073">
    <property type="protein sequence ID" value="TKA22487.1"/>
    <property type="molecule type" value="Genomic_DNA"/>
</dbReference>
<keyword evidence="3" id="KW-0808">Transferase</keyword>
<comment type="caution">
    <text evidence="10">The sequence shown here is derived from an EMBL/GenBank/DDBJ whole genome shotgun (WGS) entry which is preliminary data.</text>
</comment>
<feature type="compositionally biased region" description="Low complexity" evidence="8">
    <location>
        <begin position="807"/>
        <end position="827"/>
    </location>
</feature>
<feature type="compositionally biased region" description="Low complexity" evidence="8">
    <location>
        <begin position="777"/>
        <end position="787"/>
    </location>
</feature>
<dbReference type="Pfam" id="PF00069">
    <property type="entry name" value="Pkinase"/>
    <property type="match status" value="1"/>
</dbReference>
<feature type="compositionally biased region" description="Basic and acidic residues" evidence="8">
    <location>
        <begin position="1250"/>
        <end position="1259"/>
    </location>
</feature>
<dbReference type="InterPro" id="IPR017441">
    <property type="entry name" value="Protein_kinase_ATP_BS"/>
</dbReference>
<proteinExistence type="inferred from homology"/>
<feature type="region of interest" description="Disordered" evidence="8">
    <location>
        <begin position="1694"/>
        <end position="1715"/>
    </location>
</feature>
<feature type="compositionally biased region" description="Gly residues" evidence="8">
    <location>
        <begin position="1885"/>
        <end position="1899"/>
    </location>
</feature>
<feature type="compositionally biased region" description="Low complexity" evidence="8">
    <location>
        <begin position="414"/>
        <end position="424"/>
    </location>
</feature>
<evidence type="ECO:0000256" key="6">
    <source>
        <dbReference type="ARBA" id="ARBA00022840"/>
    </source>
</evidence>
<keyword evidence="5" id="KW-0418">Kinase</keyword>
<dbReference type="GO" id="GO:0004674">
    <property type="term" value="F:protein serine/threonine kinase activity"/>
    <property type="evidence" value="ECO:0007669"/>
    <property type="project" value="UniProtKB-KW"/>
</dbReference>
<dbReference type="SMART" id="SM00220">
    <property type="entry name" value="S_TKc"/>
    <property type="match status" value="1"/>
</dbReference>
<feature type="compositionally biased region" description="Polar residues" evidence="8">
    <location>
        <begin position="650"/>
        <end position="661"/>
    </location>
</feature>
<evidence type="ECO:0000313" key="10">
    <source>
        <dbReference type="EMBL" id="TKA22487.1"/>
    </source>
</evidence>
<protein>
    <recommendedName>
        <fullName evidence="9">Protein kinase domain-containing protein</fullName>
    </recommendedName>
</protein>
<feature type="compositionally biased region" description="Polar residues" evidence="8">
    <location>
        <begin position="1140"/>
        <end position="1153"/>
    </location>
</feature>
<feature type="compositionally biased region" description="Basic and acidic residues" evidence="8">
    <location>
        <begin position="1102"/>
        <end position="1128"/>
    </location>
</feature>
<dbReference type="PROSITE" id="PS50011">
    <property type="entry name" value="PROTEIN_KINASE_DOM"/>
    <property type="match status" value="1"/>
</dbReference>
<feature type="compositionally biased region" description="Polar residues" evidence="8">
    <location>
        <begin position="571"/>
        <end position="580"/>
    </location>
</feature>
<dbReference type="CDD" id="cd14210">
    <property type="entry name" value="PKc_DYRK"/>
    <property type="match status" value="1"/>
</dbReference>